<evidence type="ECO:0000256" key="3">
    <source>
        <dbReference type="ARBA" id="ARBA00023125"/>
    </source>
</evidence>
<dbReference type="PANTHER" id="PTHR37534">
    <property type="entry name" value="TRANSCRIPTIONAL ACTIVATOR PROTEIN UGA3"/>
    <property type="match status" value="1"/>
</dbReference>
<feature type="region of interest" description="Disordered" evidence="6">
    <location>
        <begin position="613"/>
        <end position="635"/>
    </location>
</feature>
<dbReference type="Pfam" id="PF00172">
    <property type="entry name" value="Zn_clus"/>
    <property type="match status" value="1"/>
</dbReference>
<reference evidence="8 9" key="1">
    <citation type="submission" date="2019-04" db="EMBL/GenBank/DDBJ databases">
        <title>Friends and foes A comparative genomics study of 23 Aspergillus species from section Flavi.</title>
        <authorList>
            <consortium name="DOE Joint Genome Institute"/>
            <person name="Kjaerbolling I."/>
            <person name="Vesth T."/>
            <person name="Frisvad J.C."/>
            <person name="Nybo J.L."/>
            <person name="Theobald S."/>
            <person name="Kildgaard S."/>
            <person name="Isbrandt T."/>
            <person name="Kuo A."/>
            <person name="Sato A."/>
            <person name="Lyhne E.K."/>
            <person name="Kogle M.E."/>
            <person name="Wiebenga A."/>
            <person name="Kun R.S."/>
            <person name="Lubbers R.J."/>
            <person name="Makela M.R."/>
            <person name="Barry K."/>
            <person name="Chovatia M."/>
            <person name="Clum A."/>
            <person name="Daum C."/>
            <person name="Haridas S."/>
            <person name="He G."/>
            <person name="LaButti K."/>
            <person name="Lipzen A."/>
            <person name="Mondo S."/>
            <person name="Riley R."/>
            <person name="Salamov A."/>
            <person name="Simmons B.A."/>
            <person name="Magnuson J.K."/>
            <person name="Henrissat B."/>
            <person name="Mortensen U.H."/>
            <person name="Larsen T.O."/>
            <person name="Devries R.P."/>
            <person name="Grigoriev I.V."/>
            <person name="Machida M."/>
            <person name="Baker S.E."/>
            <person name="Andersen M.R."/>
        </authorList>
    </citation>
    <scope>NUCLEOTIDE SEQUENCE [LARGE SCALE GENOMIC DNA]</scope>
    <source>
        <strain evidence="8 9">CBS 117626</strain>
    </source>
</reference>
<protein>
    <submittedName>
        <fullName evidence="8">Fungal-specific transcription factor domain-containing protein</fullName>
    </submittedName>
</protein>
<keyword evidence="9" id="KW-1185">Reference proteome</keyword>
<dbReference type="InterPro" id="IPR001138">
    <property type="entry name" value="Zn2Cys6_DnaBD"/>
</dbReference>
<dbReference type="PROSITE" id="PS00463">
    <property type="entry name" value="ZN2_CY6_FUNGAL_1"/>
    <property type="match status" value="1"/>
</dbReference>
<keyword evidence="2" id="KW-0805">Transcription regulation</keyword>
<dbReference type="PROSITE" id="PS50048">
    <property type="entry name" value="ZN2_CY6_FUNGAL_2"/>
    <property type="match status" value="1"/>
</dbReference>
<name>A0A5N6UG13_ASPTM</name>
<dbReference type="SMART" id="SM00066">
    <property type="entry name" value="GAL4"/>
    <property type="match status" value="1"/>
</dbReference>
<dbReference type="EMBL" id="ML738721">
    <property type="protein sequence ID" value="KAE8157510.1"/>
    <property type="molecule type" value="Genomic_DNA"/>
</dbReference>
<dbReference type="GO" id="GO:0008270">
    <property type="term" value="F:zinc ion binding"/>
    <property type="evidence" value="ECO:0007669"/>
    <property type="project" value="InterPro"/>
</dbReference>
<keyword evidence="4" id="KW-0804">Transcription</keyword>
<evidence type="ECO:0000259" key="7">
    <source>
        <dbReference type="PROSITE" id="PS50048"/>
    </source>
</evidence>
<sequence length="688" mass="77161">MSSSARSTARRNRAASDSPEADEPTGRSGPKAYRRSRSGCFTCRLRRKKCDETRPFCKSCSTYALKCVYRPPQWWATNEQRRSQRERIKGRIRQTKVMEKNSSLQEYMDKIKALCEESPAASGFDINRAMLPEPNPFATSAQGPYQGSTAIPGALIGLPIEPKPEPPALGVSIIPFDLNVGFDQQVFLNNNPLQTNLALSGFSTANPAIPTPPLASSEFFVNSYGPLQPFNPINPQGGLAYPNKSLSTCLQTMMPVDEKDRHLLEHFLDNFMLLIFPIVDIHQAGPARIREVFGLMQNNRAYFHCCLSVGAIHLKSSLGMEDQMDHDIMQHRYDSMSQLCRLLSKKSGYMQVIDATLALILFHCSLGEPDDYLPDVPWTSHFQGVAHLVKKLNYAPSQFNITLIAWIDIIAATMAGATPYFSHTYRTKHLSGHTSGLQQLMGCDDRVMYLISEITCLESLRLEGLVDDMTILSHVTALTGQLDWTEPADPRLEVPFTSSGAVVPEKLTKIITALYRIAARLYLYSLLPSVNYNDPAITTWLATMIEILKYIPAGSSGFDRCLVWPLFIAGAFASPFSNFRKVLTERVVALGYLGKLGSFGKMYRVLKEVWRESGGPVPPTREEDDSHDTAEDPNFPINTSGLIITWQLEDPSQEPNQLNQPEVPELPMGRQVHWRDVMKRKKWNFLLM</sequence>
<proteinExistence type="predicted"/>
<dbReference type="CDD" id="cd00067">
    <property type="entry name" value="GAL4"/>
    <property type="match status" value="1"/>
</dbReference>
<dbReference type="Pfam" id="PF11951">
    <property type="entry name" value="Fungal_trans_2"/>
    <property type="match status" value="1"/>
</dbReference>
<evidence type="ECO:0000256" key="5">
    <source>
        <dbReference type="ARBA" id="ARBA00023242"/>
    </source>
</evidence>
<evidence type="ECO:0000256" key="6">
    <source>
        <dbReference type="SAM" id="MobiDB-lite"/>
    </source>
</evidence>
<dbReference type="GO" id="GO:0005634">
    <property type="term" value="C:nucleus"/>
    <property type="evidence" value="ECO:0007669"/>
    <property type="project" value="UniProtKB-SubCell"/>
</dbReference>
<keyword evidence="3" id="KW-0238">DNA-binding</keyword>
<organism evidence="8 9">
    <name type="scientific">Aspergillus tamarii</name>
    <dbReference type="NCBI Taxonomy" id="41984"/>
    <lineage>
        <taxon>Eukaryota</taxon>
        <taxon>Fungi</taxon>
        <taxon>Dikarya</taxon>
        <taxon>Ascomycota</taxon>
        <taxon>Pezizomycotina</taxon>
        <taxon>Eurotiomycetes</taxon>
        <taxon>Eurotiomycetidae</taxon>
        <taxon>Eurotiales</taxon>
        <taxon>Aspergillaceae</taxon>
        <taxon>Aspergillus</taxon>
        <taxon>Aspergillus subgen. Circumdati</taxon>
    </lineage>
</organism>
<dbReference type="Proteomes" id="UP000326950">
    <property type="component" value="Unassembled WGS sequence"/>
</dbReference>
<comment type="subcellular location">
    <subcellularLocation>
        <location evidence="1">Nucleus</location>
    </subcellularLocation>
</comment>
<evidence type="ECO:0000256" key="4">
    <source>
        <dbReference type="ARBA" id="ARBA00023163"/>
    </source>
</evidence>
<dbReference type="InterPro" id="IPR021858">
    <property type="entry name" value="Fun_TF"/>
</dbReference>
<dbReference type="Gene3D" id="4.10.240.10">
    <property type="entry name" value="Zn(2)-C6 fungal-type DNA-binding domain"/>
    <property type="match status" value="1"/>
</dbReference>
<dbReference type="PANTHER" id="PTHR37534:SF12">
    <property type="entry name" value="ZN(2)-C6 FUNGAL-TYPE DOMAIN-CONTAINING PROTEIN"/>
    <property type="match status" value="1"/>
</dbReference>
<dbReference type="GO" id="GO:0000981">
    <property type="term" value="F:DNA-binding transcription factor activity, RNA polymerase II-specific"/>
    <property type="evidence" value="ECO:0007669"/>
    <property type="project" value="InterPro"/>
</dbReference>
<evidence type="ECO:0000313" key="8">
    <source>
        <dbReference type="EMBL" id="KAE8157510.1"/>
    </source>
</evidence>
<keyword evidence="5" id="KW-0539">Nucleus</keyword>
<evidence type="ECO:0000256" key="2">
    <source>
        <dbReference type="ARBA" id="ARBA00023015"/>
    </source>
</evidence>
<evidence type="ECO:0000313" key="9">
    <source>
        <dbReference type="Proteomes" id="UP000326950"/>
    </source>
</evidence>
<dbReference type="InterPro" id="IPR036864">
    <property type="entry name" value="Zn2-C6_fun-type_DNA-bd_sf"/>
</dbReference>
<gene>
    <name evidence="8" type="ORF">BDV40DRAFT_308608</name>
</gene>
<feature type="domain" description="Zn(2)-C6 fungal-type" evidence="7">
    <location>
        <begin position="39"/>
        <end position="69"/>
    </location>
</feature>
<dbReference type="GO" id="GO:0009893">
    <property type="term" value="P:positive regulation of metabolic process"/>
    <property type="evidence" value="ECO:0007669"/>
    <property type="project" value="UniProtKB-ARBA"/>
</dbReference>
<dbReference type="AlphaFoldDB" id="A0A5N6UG13"/>
<dbReference type="OrthoDB" id="5294180at2759"/>
<evidence type="ECO:0000256" key="1">
    <source>
        <dbReference type="ARBA" id="ARBA00004123"/>
    </source>
</evidence>
<dbReference type="SUPFAM" id="SSF57701">
    <property type="entry name" value="Zn2/Cys6 DNA-binding domain"/>
    <property type="match status" value="1"/>
</dbReference>
<accession>A0A5N6UG13</accession>
<dbReference type="GO" id="GO:0003677">
    <property type="term" value="F:DNA binding"/>
    <property type="evidence" value="ECO:0007669"/>
    <property type="project" value="UniProtKB-KW"/>
</dbReference>
<feature type="region of interest" description="Disordered" evidence="6">
    <location>
        <begin position="1"/>
        <end position="35"/>
    </location>
</feature>